<evidence type="ECO:0000313" key="2">
    <source>
        <dbReference type="Proteomes" id="UP001597418"/>
    </source>
</evidence>
<evidence type="ECO:0000313" key="1">
    <source>
        <dbReference type="EMBL" id="MFD2741775.1"/>
    </source>
</evidence>
<protein>
    <recommendedName>
        <fullName evidence="3">Arm DNA-binding domain-containing protein</fullName>
    </recommendedName>
</protein>
<gene>
    <name evidence="1" type="ORF">ACFSQ6_00035</name>
</gene>
<accession>A0ABW5U7H6</accession>
<comment type="caution">
    <text evidence="1">The sequence shown here is derived from an EMBL/GenBank/DDBJ whole genome shotgun (WGS) entry which is preliminary data.</text>
</comment>
<sequence>MATVSAKVFSHHKKADGTFGVKICIRHGGLRKNSLTLFIARGK</sequence>
<keyword evidence="2" id="KW-1185">Reference proteome</keyword>
<proteinExistence type="predicted"/>
<reference evidence="2" key="1">
    <citation type="journal article" date="2019" name="Int. J. Syst. Evol. Microbiol.">
        <title>The Global Catalogue of Microorganisms (GCM) 10K type strain sequencing project: providing services to taxonomists for standard genome sequencing and annotation.</title>
        <authorList>
            <consortium name="The Broad Institute Genomics Platform"/>
            <consortium name="The Broad Institute Genome Sequencing Center for Infectious Disease"/>
            <person name="Wu L."/>
            <person name="Ma J."/>
        </authorList>
    </citation>
    <scope>NUCLEOTIDE SEQUENCE [LARGE SCALE GENOMIC DNA]</scope>
    <source>
        <strain evidence="2">KCTC 42247</strain>
    </source>
</reference>
<dbReference type="Proteomes" id="UP001597418">
    <property type="component" value="Unassembled WGS sequence"/>
</dbReference>
<name>A0ABW5U7H6_9SPHI</name>
<organism evidence="1 2">
    <name type="scientific">Sphingobacterium populi</name>
    <dbReference type="NCBI Taxonomy" id="1812824"/>
    <lineage>
        <taxon>Bacteria</taxon>
        <taxon>Pseudomonadati</taxon>
        <taxon>Bacteroidota</taxon>
        <taxon>Sphingobacteriia</taxon>
        <taxon>Sphingobacteriales</taxon>
        <taxon>Sphingobacteriaceae</taxon>
        <taxon>Sphingobacterium</taxon>
    </lineage>
</organism>
<dbReference type="RefSeq" id="WP_262507314.1">
    <property type="nucleotide sequence ID" value="NZ_JBHUMB010000003.1"/>
</dbReference>
<dbReference type="EMBL" id="JBHUMB010000003">
    <property type="protein sequence ID" value="MFD2741775.1"/>
    <property type="molecule type" value="Genomic_DNA"/>
</dbReference>
<evidence type="ECO:0008006" key="3">
    <source>
        <dbReference type="Google" id="ProtNLM"/>
    </source>
</evidence>